<keyword evidence="2" id="KW-1185">Reference proteome</keyword>
<accession>A0A4R7RSH2</accession>
<organism evidence="1 2">
    <name type="scientific">Prosthecobacter fusiformis</name>
    <dbReference type="NCBI Taxonomy" id="48464"/>
    <lineage>
        <taxon>Bacteria</taxon>
        <taxon>Pseudomonadati</taxon>
        <taxon>Verrucomicrobiota</taxon>
        <taxon>Verrucomicrobiia</taxon>
        <taxon>Verrucomicrobiales</taxon>
        <taxon>Verrucomicrobiaceae</taxon>
        <taxon>Prosthecobacter</taxon>
    </lineage>
</organism>
<protein>
    <recommendedName>
        <fullName evidence="3">Lipoprotein</fullName>
    </recommendedName>
</protein>
<dbReference type="EMBL" id="SOCA01000007">
    <property type="protein sequence ID" value="TDU67277.1"/>
    <property type="molecule type" value="Genomic_DNA"/>
</dbReference>
<dbReference type="PROSITE" id="PS51257">
    <property type="entry name" value="PROKAR_LIPOPROTEIN"/>
    <property type="match status" value="1"/>
</dbReference>
<gene>
    <name evidence="1" type="ORF">EI77_03479</name>
</gene>
<proteinExistence type="predicted"/>
<reference evidence="1 2" key="1">
    <citation type="submission" date="2019-03" db="EMBL/GenBank/DDBJ databases">
        <title>Genomic Encyclopedia of Archaeal and Bacterial Type Strains, Phase II (KMG-II): from individual species to whole genera.</title>
        <authorList>
            <person name="Goeker M."/>
        </authorList>
    </citation>
    <scope>NUCLEOTIDE SEQUENCE [LARGE SCALE GENOMIC DNA]</scope>
    <source>
        <strain evidence="1 2">ATCC 25309</strain>
    </source>
</reference>
<evidence type="ECO:0008006" key="3">
    <source>
        <dbReference type="Google" id="ProtNLM"/>
    </source>
</evidence>
<dbReference type="RefSeq" id="WP_133796493.1">
    <property type="nucleotide sequence ID" value="NZ_SOCA01000007.1"/>
</dbReference>
<comment type="caution">
    <text evidence="1">The sequence shown here is derived from an EMBL/GenBank/DDBJ whole genome shotgun (WGS) entry which is preliminary data.</text>
</comment>
<dbReference type="Proteomes" id="UP000295662">
    <property type="component" value="Unassembled WGS sequence"/>
</dbReference>
<evidence type="ECO:0000313" key="2">
    <source>
        <dbReference type="Proteomes" id="UP000295662"/>
    </source>
</evidence>
<sequence>MKWILPLLTLAALSSCTTKPYMVGSVNEQFYTRYRTPGAGYKNKRDERREYDYTHQQHFIGTARLPIFPRRTKHVVVQEQIYVPPAAPYTSSK</sequence>
<dbReference type="AlphaFoldDB" id="A0A4R7RSH2"/>
<evidence type="ECO:0000313" key="1">
    <source>
        <dbReference type="EMBL" id="TDU67277.1"/>
    </source>
</evidence>
<name>A0A4R7RSH2_9BACT</name>
<dbReference type="OrthoDB" id="9999849at2"/>